<sequence>MSTTRPTVAIPLVDGMTLFEIGMPLEALGYAWERESGPLYDVTLCGDRRGVRTNTGARLTPERPLSAVLESDTVLVPAVPPAAPVGAPLLRALRGASQQGARIVALCTGTFALAEAGLLAGRRATTHWRHADVLQRMYPDIEVDGRALYVDDGVLTSAGCAAGLDLCLHLIRQDHGERAANAIARNLVIAAHRDGDQAQYVAAEPLDDEAGWLDQLREWLRERIDGPVSLAELGVAARMSPRTLARRFQQDVGTTPMRWVAGQRIAVARELLESTDLPIDRIGYQVGYGSPVSFRAAFVQAVGVSPRRYRTAFSGRA</sequence>
<organism evidence="5 6">
    <name type="scientific">Nocardioides gansuensis</name>
    <dbReference type="NCBI Taxonomy" id="2138300"/>
    <lineage>
        <taxon>Bacteria</taxon>
        <taxon>Bacillati</taxon>
        <taxon>Actinomycetota</taxon>
        <taxon>Actinomycetes</taxon>
        <taxon>Propionibacteriales</taxon>
        <taxon>Nocardioidaceae</taxon>
        <taxon>Nocardioides</taxon>
    </lineage>
</organism>
<dbReference type="InterPro" id="IPR002818">
    <property type="entry name" value="DJ-1/PfpI"/>
</dbReference>
<dbReference type="EMBL" id="QDGZ01000012">
    <property type="protein sequence ID" value="PVG80885.1"/>
    <property type="molecule type" value="Genomic_DNA"/>
</dbReference>
<dbReference type="InterPro" id="IPR052158">
    <property type="entry name" value="INH-QAR"/>
</dbReference>
<dbReference type="PROSITE" id="PS00041">
    <property type="entry name" value="HTH_ARAC_FAMILY_1"/>
    <property type="match status" value="1"/>
</dbReference>
<dbReference type="CDD" id="cd03137">
    <property type="entry name" value="GATase1_AraC_1"/>
    <property type="match status" value="1"/>
</dbReference>
<evidence type="ECO:0000259" key="4">
    <source>
        <dbReference type="PROSITE" id="PS01124"/>
    </source>
</evidence>
<gene>
    <name evidence="5" type="ORF">DDE18_21115</name>
</gene>
<dbReference type="OrthoDB" id="3992151at2"/>
<dbReference type="InterPro" id="IPR018060">
    <property type="entry name" value="HTH_AraC"/>
</dbReference>
<dbReference type="PANTHER" id="PTHR43130:SF3">
    <property type="entry name" value="HTH-TYPE TRANSCRIPTIONAL REGULATOR RV1931C"/>
    <property type="match status" value="1"/>
</dbReference>
<dbReference type="Pfam" id="PF12833">
    <property type="entry name" value="HTH_18"/>
    <property type="match status" value="1"/>
</dbReference>
<dbReference type="InterPro" id="IPR018062">
    <property type="entry name" value="HTH_AraC-typ_CS"/>
</dbReference>
<dbReference type="Gene3D" id="1.10.10.60">
    <property type="entry name" value="Homeodomain-like"/>
    <property type="match status" value="1"/>
</dbReference>
<name>A0A2T8F592_9ACTN</name>
<keyword evidence="3" id="KW-0804">Transcription</keyword>
<evidence type="ECO:0000313" key="6">
    <source>
        <dbReference type="Proteomes" id="UP000246018"/>
    </source>
</evidence>
<evidence type="ECO:0000256" key="2">
    <source>
        <dbReference type="ARBA" id="ARBA00023125"/>
    </source>
</evidence>
<reference evidence="5 6" key="1">
    <citation type="submission" date="2018-04" db="EMBL/GenBank/DDBJ databases">
        <title>Genome of Nocardioides gansuensis WSJ-1.</title>
        <authorList>
            <person name="Wu S."/>
            <person name="Wang G."/>
        </authorList>
    </citation>
    <scope>NUCLEOTIDE SEQUENCE [LARGE SCALE GENOMIC DNA]</scope>
    <source>
        <strain evidence="5 6">WSJ-1</strain>
    </source>
</reference>
<dbReference type="Pfam" id="PF01965">
    <property type="entry name" value="DJ-1_PfpI"/>
    <property type="match status" value="1"/>
</dbReference>
<dbReference type="Gene3D" id="3.40.50.880">
    <property type="match status" value="1"/>
</dbReference>
<accession>A0A2T8F592</accession>
<dbReference type="InterPro" id="IPR009057">
    <property type="entry name" value="Homeodomain-like_sf"/>
</dbReference>
<keyword evidence="1" id="KW-0805">Transcription regulation</keyword>
<dbReference type="Proteomes" id="UP000246018">
    <property type="component" value="Unassembled WGS sequence"/>
</dbReference>
<evidence type="ECO:0000256" key="1">
    <source>
        <dbReference type="ARBA" id="ARBA00023015"/>
    </source>
</evidence>
<keyword evidence="2" id="KW-0238">DNA-binding</keyword>
<dbReference type="PANTHER" id="PTHR43130">
    <property type="entry name" value="ARAC-FAMILY TRANSCRIPTIONAL REGULATOR"/>
    <property type="match status" value="1"/>
</dbReference>
<evidence type="ECO:0000256" key="3">
    <source>
        <dbReference type="ARBA" id="ARBA00023163"/>
    </source>
</evidence>
<keyword evidence="6" id="KW-1185">Reference proteome</keyword>
<evidence type="ECO:0000313" key="5">
    <source>
        <dbReference type="EMBL" id="PVG80885.1"/>
    </source>
</evidence>
<dbReference type="SUPFAM" id="SSF52317">
    <property type="entry name" value="Class I glutamine amidotransferase-like"/>
    <property type="match status" value="1"/>
</dbReference>
<dbReference type="InterPro" id="IPR029062">
    <property type="entry name" value="Class_I_gatase-like"/>
</dbReference>
<dbReference type="AlphaFoldDB" id="A0A2T8F592"/>
<dbReference type="GO" id="GO:0003700">
    <property type="term" value="F:DNA-binding transcription factor activity"/>
    <property type="evidence" value="ECO:0007669"/>
    <property type="project" value="InterPro"/>
</dbReference>
<dbReference type="SMART" id="SM00342">
    <property type="entry name" value="HTH_ARAC"/>
    <property type="match status" value="1"/>
</dbReference>
<dbReference type="SUPFAM" id="SSF46689">
    <property type="entry name" value="Homeodomain-like"/>
    <property type="match status" value="2"/>
</dbReference>
<proteinExistence type="predicted"/>
<dbReference type="PROSITE" id="PS01124">
    <property type="entry name" value="HTH_ARAC_FAMILY_2"/>
    <property type="match status" value="1"/>
</dbReference>
<protein>
    <submittedName>
        <fullName evidence="5">AraC family transcriptional regulator</fullName>
    </submittedName>
</protein>
<comment type="caution">
    <text evidence="5">The sequence shown here is derived from an EMBL/GenBank/DDBJ whole genome shotgun (WGS) entry which is preliminary data.</text>
</comment>
<dbReference type="GO" id="GO:0043565">
    <property type="term" value="F:sequence-specific DNA binding"/>
    <property type="evidence" value="ECO:0007669"/>
    <property type="project" value="InterPro"/>
</dbReference>
<feature type="domain" description="HTH araC/xylS-type" evidence="4">
    <location>
        <begin position="214"/>
        <end position="312"/>
    </location>
</feature>